<sequence length="200" mass="22375">MVSANTHPNPRVFKFLLLTLASAGQVEPIKALERYITDHSLKRRLNYDNLLCTAYITAGRSEEVLDDLLKAVKNTSDKNLEELAQNFPRGGILGILEKEPNHLAQGVYAFEEKLNIIAKVEAGEDLHDVARFYSDNESRVHNSVKCKDAIKSTVQQALPRARDYIVEVAHDPQLPLQAHCPATISFICYPLVLRLEGPLS</sequence>
<evidence type="ECO:0000256" key="1">
    <source>
        <dbReference type="SAM" id="SignalP"/>
    </source>
</evidence>
<reference evidence="2 3" key="1">
    <citation type="submission" date="2019-05" db="EMBL/GenBank/DDBJ databases">
        <title>Another draft genome of Portunus trituberculatus and its Hox gene families provides insights of decapod evolution.</title>
        <authorList>
            <person name="Jeong J.-H."/>
            <person name="Song I."/>
            <person name="Kim S."/>
            <person name="Choi T."/>
            <person name="Kim D."/>
            <person name="Ryu S."/>
            <person name="Kim W."/>
        </authorList>
    </citation>
    <scope>NUCLEOTIDE SEQUENCE [LARGE SCALE GENOMIC DNA]</scope>
    <source>
        <tissue evidence="2">Muscle</tissue>
    </source>
</reference>
<dbReference type="OrthoDB" id="1899580at2759"/>
<dbReference type="AlphaFoldDB" id="A0A5B7FXM8"/>
<feature type="signal peptide" evidence="1">
    <location>
        <begin position="1"/>
        <end position="28"/>
    </location>
</feature>
<keyword evidence="3" id="KW-1185">Reference proteome</keyword>
<comment type="caution">
    <text evidence="2">The sequence shown here is derived from an EMBL/GenBank/DDBJ whole genome shotgun (WGS) entry which is preliminary data.</text>
</comment>
<accession>A0A5B7FXM8</accession>
<feature type="chain" id="PRO_5022939670" evidence="1">
    <location>
        <begin position="29"/>
        <end position="200"/>
    </location>
</feature>
<name>A0A5B7FXM8_PORTR</name>
<proteinExistence type="predicted"/>
<gene>
    <name evidence="2" type="ORF">E2C01_044164</name>
</gene>
<protein>
    <submittedName>
        <fullName evidence="2">Uncharacterized protein</fullName>
    </submittedName>
</protein>
<evidence type="ECO:0000313" key="3">
    <source>
        <dbReference type="Proteomes" id="UP000324222"/>
    </source>
</evidence>
<dbReference type="EMBL" id="VSRR010009441">
    <property type="protein sequence ID" value="MPC50336.1"/>
    <property type="molecule type" value="Genomic_DNA"/>
</dbReference>
<keyword evidence="1" id="KW-0732">Signal</keyword>
<dbReference type="Proteomes" id="UP000324222">
    <property type="component" value="Unassembled WGS sequence"/>
</dbReference>
<evidence type="ECO:0000313" key="2">
    <source>
        <dbReference type="EMBL" id="MPC50336.1"/>
    </source>
</evidence>
<organism evidence="2 3">
    <name type="scientific">Portunus trituberculatus</name>
    <name type="common">Swimming crab</name>
    <name type="synonym">Neptunus trituberculatus</name>
    <dbReference type="NCBI Taxonomy" id="210409"/>
    <lineage>
        <taxon>Eukaryota</taxon>
        <taxon>Metazoa</taxon>
        <taxon>Ecdysozoa</taxon>
        <taxon>Arthropoda</taxon>
        <taxon>Crustacea</taxon>
        <taxon>Multicrustacea</taxon>
        <taxon>Malacostraca</taxon>
        <taxon>Eumalacostraca</taxon>
        <taxon>Eucarida</taxon>
        <taxon>Decapoda</taxon>
        <taxon>Pleocyemata</taxon>
        <taxon>Brachyura</taxon>
        <taxon>Eubrachyura</taxon>
        <taxon>Portunoidea</taxon>
        <taxon>Portunidae</taxon>
        <taxon>Portuninae</taxon>
        <taxon>Portunus</taxon>
    </lineage>
</organism>